<dbReference type="Proteomes" id="UP000279959">
    <property type="component" value="Chromosome"/>
</dbReference>
<protein>
    <submittedName>
        <fullName evidence="1">Uncharacterized protein</fullName>
    </submittedName>
</protein>
<dbReference type="EMBL" id="AP018664">
    <property type="protein sequence ID" value="BBD99643.1"/>
    <property type="molecule type" value="Genomic_DNA"/>
</dbReference>
<sequence length="255" mass="28230">MRDLQLSCLIDGCSYSAKQLDGVQYRRHVHALHTLMRLGAVVNRRGQPLSHDAIDRLLPEDAREVSIATRQAYGPDGLKELYRDQLLESDKMWRAANDAAADAPLLLAQTDITVVGVSLEDLSKVVGLNAIHHVYAALHPDHDFAIGDETCLEHMETFGHFGGPTWLFAHPDKSISVPVERDEEYPMLMAGHTTLASDGTPMNLYAYHQFKPLENGFAIKQCAAFPPNTPLPIVDGHKLHLAIEIWEAAKLAAKN</sequence>
<name>A0A494W4V8_9SPHN</name>
<accession>A0A494W4V8</accession>
<evidence type="ECO:0000313" key="2">
    <source>
        <dbReference type="Proteomes" id="UP000279959"/>
    </source>
</evidence>
<organism evidence="1 2">
    <name type="scientific">Sphingobium amiense</name>
    <dbReference type="NCBI Taxonomy" id="135719"/>
    <lineage>
        <taxon>Bacteria</taxon>
        <taxon>Pseudomonadati</taxon>
        <taxon>Pseudomonadota</taxon>
        <taxon>Alphaproteobacteria</taxon>
        <taxon>Sphingomonadales</taxon>
        <taxon>Sphingomonadaceae</taxon>
        <taxon>Sphingobium</taxon>
    </lineage>
</organism>
<dbReference type="AlphaFoldDB" id="A0A494W4V8"/>
<dbReference type="RefSeq" id="WP_126516890.1">
    <property type="nucleotide sequence ID" value="NZ_AP018664.1"/>
</dbReference>
<gene>
    <name evidence="1" type="ORF">SAMIE_1031440</name>
</gene>
<evidence type="ECO:0000313" key="1">
    <source>
        <dbReference type="EMBL" id="BBD99643.1"/>
    </source>
</evidence>
<dbReference type="KEGG" id="sami:SAMIE_1031440"/>
<reference evidence="1 2" key="1">
    <citation type="submission" date="2018-05" db="EMBL/GenBank/DDBJ databases">
        <title>Complete Genome Sequence of the Nonylphenol-Degrading Bacterium Sphingobium amiense DSM 16289T.</title>
        <authorList>
            <person name="Ootsuka M."/>
            <person name="Nishizawa T."/>
            <person name="Ohta H."/>
        </authorList>
    </citation>
    <scope>NUCLEOTIDE SEQUENCE [LARGE SCALE GENOMIC DNA]</scope>
    <source>
        <strain evidence="1 2">DSM 16289</strain>
    </source>
</reference>
<keyword evidence="2" id="KW-1185">Reference proteome</keyword>
<proteinExistence type="predicted"/>